<dbReference type="EMBL" id="VNJI01000043">
    <property type="protein sequence ID" value="TVY07068.1"/>
    <property type="molecule type" value="Genomic_DNA"/>
</dbReference>
<accession>A0A559K4J0</accession>
<keyword evidence="3" id="KW-0472">Membrane</keyword>
<evidence type="ECO:0000313" key="8">
    <source>
        <dbReference type="Proteomes" id="UP000317036"/>
    </source>
</evidence>
<evidence type="ECO:0000256" key="1">
    <source>
        <dbReference type="ARBA" id="ARBA00022475"/>
    </source>
</evidence>
<dbReference type="Gene3D" id="3.40.190.10">
    <property type="entry name" value="Periplasmic binding protein-like II"/>
    <property type="match status" value="2"/>
</dbReference>
<dbReference type="CDD" id="cd13580">
    <property type="entry name" value="PBP2_AlgQ_like_1"/>
    <property type="match status" value="1"/>
</dbReference>
<dbReference type="SUPFAM" id="SSF53850">
    <property type="entry name" value="Periplasmic binding protein-like II"/>
    <property type="match status" value="1"/>
</dbReference>
<dbReference type="Proteomes" id="UP000317036">
    <property type="component" value="Unassembled WGS sequence"/>
</dbReference>
<evidence type="ECO:0000256" key="4">
    <source>
        <dbReference type="ARBA" id="ARBA00023139"/>
    </source>
</evidence>
<keyword evidence="8" id="KW-1185">Reference proteome</keyword>
<evidence type="ECO:0000313" key="7">
    <source>
        <dbReference type="EMBL" id="TVY07068.1"/>
    </source>
</evidence>
<gene>
    <name evidence="7" type="ORF">FPZ49_25695</name>
</gene>
<keyword evidence="5" id="KW-0449">Lipoprotein</keyword>
<organism evidence="7 8">
    <name type="scientific">Paenibacillus cremeus</name>
    <dbReference type="NCBI Taxonomy" id="2163881"/>
    <lineage>
        <taxon>Bacteria</taxon>
        <taxon>Bacillati</taxon>
        <taxon>Bacillota</taxon>
        <taxon>Bacilli</taxon>
        <taxon>Bacillales</taxon>
        <taxon>Paenibacillaceae</taxon>
        <taxon>Paenibacillus</taxon>
    </lineage>
</organism>
<proteinExistence type="predicted"/>
<evidence type="ECO:0000256" key="3">
    <source>
        <dbReference type="ARBA" id="ARBA00023136"/>
    </source>
</evidence>
<dbReference type="PROSITE" id="PS51257">
    <property type="entry name" value="PROKAR_LIPOPROTEIN"/>
    <property type="match status" value="1"/>
</dbReference>
<dbReference type="Pfam" id="PF01547">
    <property type="entry name" value="SBP_bac_1"/>
    <property type="match status" value="1"/>
</dbReference>
<evidence type="ECO:0000256" key="2">
    <source>
        <dbReference type="ARBA" id="ARBA00022729"/>
    </source>
</evidence>
<comment type="caution">
    <text evidence="7">The sequence shown here is derived from an EMBL/GenBank/DDBJ whole genome shotgun (WGS) entry which is preliminary data.</text>
</comment>
<dbReference type="RefSeq" id="WP_144852508.1">
    <property type="nucleotide sequence ID" value="NZ_VNJI01000043.1"/>
</dbReference>
<feature type="signal peptide" evidence="6">
    <location>
        <begin position="1"/>
        <end position="21"/>
    </location>
</feature>
<sequence length="512" mass="56946">MKRKQWIATLGAFTLAAGVMAGCSDGGAATKKDAATPAKKEDTASQAPLDITLAVPQVGDIPEKGNVIEQEIEKYTNTKLSFQWIPSSTYDEKINVMIASGDLPKVMRVNYVATVISAAQNGTFWDITPYLKDYKNLAAQNQQYYENIKIDGKLYGIPLYREMGRPAVIYRKDWFDALGLKTPKTLDDWYNLAKTLTTGDPDKNGKNDTYGFMLDKKFNDGVNSVLTRIAVTQGGVNKYGVDGSGKITPEFLTPQFVDTMKLFKRLYAEKLINQDFPALDGADMDKKFESGTVGIKINGVATNAANIMDRLTKVVPTANLEITHWEGPQGNKIAAQSGNNGFLVFPKSAVKTEADLKRLLTFFDKLLDEKMSTLQKRGIEGKHYKKVDGGLVEWVDLTAFNREVKPYRDDLLNFETYNVPQLKDTPLAMKGYKMEPEGLKFAVNNPVLTLSSNTYSERGKELDTMMNDAETQYIVGKIDDAGWAAAVDKWRKAGGDNLIKEYEASWAKVNKK</sequence>
<name>A0A559K4J0_9BACL</name>
<dbReference type="PANTHER" id="PTHR43649:SF33">
    <property type="entry name" value="POLYGALACTURONAN_RHAMNOGALACTURONAN-BINDING PROTEIN YTCQ"/>
    <property type="match status" value="1"/>
</dbReference>
<dbReference type="OrthoDB" id="2643783at2"/>
<reference evidence="7 8" key="1">
    <citation type="submission" date="2019-07" db="EMBL/GenBank/DDBJ databases">
        <authorList>
            <person name="Kim J."/>
        </authorList>
    </citation>
    <scope>NUCLEOTIDE SEQUENCE [LARGE SCALE GENOMIC DNA]</scope>
    <source>
        <strain evidence="7 8">JC52</strain>
    </source>
</reference>
<keyword evidence="4" id="KW-0564">Palmitate</keyword>
<evidence type="ECO:0000256" key="6">
    <source>
        <dbReference type="SAM" id="SignalP"/>
    </source>
</evidence>
<keyword evidence="1" id="KW-1003">Cell membrane</keyword>
<dbReference type="InterPro" id="IPR006059">
    <property type="entry name" value="SBP"/>
</dbReference>
<feature type="chain" id="PRO_5038710883" evidence="6">
    <location>
        <begin position="22"/>
        <end position="512"/>
    </location>
</feature>
<keyword evidence="2 6" id="KW-0732">Signal</keyword>
<dbReference type="PANTHER" id="PTHR43649">
    <property type="entry name" value="ARABINOSE-BINDING PROTEIN-RELATED"/>
    <property type="match status" value="1"/>
</dbReference>
<evidence type="ECO:0000256" key="5">
    <source>
        <dbReference type="ARBA" id="ARBA00023288"/>
    </source>
</evidence>
<protein>
    <submittedName>
        <fullName evidence="7">Extracellular solute-binding protein</fullName>
    </submittedName>
</protein>
<dbReference type="InterPro" id="IPR050490">
    <property type="entry name" value="Bact_solute-bd_prot1"/>
</dbReference>
<dbReference type="AlphaFoldDB" id="A0A559K4J0"/>